<dbReference type="GO" id="GO:0045259">
    <property type="term" value="C:proton-transporting ATP synthase complex"/>
    <property type="evidence" value="ECO:0007669"/>
    <property type="project" value="UniProtKB-KW"/>
</dbReference>
<dbReference type="GO" id="GO:0046933">
    <property type="term" value="F:proton-transporting ATP synthase activity, rotational mechanism"/>
    <property type="evidence" value="ECO:0007669"/>
    <property type="project" value="UniProtKB-UniRule"/>
</dbReference>
<evidence type="ECO:0000256" key="5">
    <source>
        <dbReference type="ARBA" id="ARBA00022781"/>
    </source>
</evidence>
<dbReference type="GO" id="GO:0005524">
    <property type="term" value="F:ATP binding"/>
    <property type="evidence" value="ECO:0007669"/>
    <property type="project" value="UniProtKB-UniRule"/>
</dbReference>
<dbReference type="PANTHER" id="PTHR11693">
    <property type="entry name" value="ATP SYNTHASE GAMMA CHAIN"/>
    <property type="match status" value="1"/>
</dbReference>
<keyword evidence="7 10" id="KW-0472">Membrane</keyword>
<evidence type="ECO:0000256" key="4">
    <source>
        <dbReference type="ARBA" id="ARBA00022448"/>
    </source>
</evidence>
<dbReference type="CDD" id="cd12151">
    <property type="entry name" value="F1-ATPase_gamma"/>
    <property type="match status" value="1"/>
</dbReference>
<keyword evidence="4 10" id="KW-0813">Transport</keyword>
<reference evidence="11 12" key="1">
    <citation type="submission" date="2019-03" db="EMBL/GenBank/DDBJ databases">
        <title>Single cell metagenomics reveals metabolic interactions within the superorganism composed of flagellate Streblomastix strix and complex community of Bacteroidetes bacteria on its surface.</title>
        <authorList>
            <person name="Treitli S.C."/>
            <person name="Kolisko M."/>
            <person name="Husnik F."/>
            <person name="Keeling P."/>
            <person name="Hampl V."/>
        </authorList>
    </citation>
    <scope>NUCLEOTIDE SEQUENCE [LARGE SCALE GENOMIC DNA]</scope>
    <source>
        <strain evidence="11">St1</strain>
    </source>
</reference>
<dbReference type="AlphaFoldDB" id="A0A5M8P164"/>
<gene>
    <name evidence="10" type="primary">atpG</name>
    <name evidence="11" type="ORF">EZS26_001768</name>
</gene>
<dbReference type="GO" id="GO:0005886">
    <property type="term" value="C:plasma membrane"/>
    <property type="evidence" value="ECO:0007669"/>
    <property type="project" value="UniProtKB-SubCell"/>
</dbReference>
<dbReference type="EMBL" id="SNRX01000010">
    <property type="protein sequence ID" value="KAA6302167.1"/>
    <property type="molecule type" value="Genomic_DNA"/>
</dbReference>
<dbReference type="HAMAP" id="MF_00815">
    <property type="entry name" value="ATP_synth_gamma_bact"/>
    <property type="match status" value="1"/>
</dbReference>
<dbReference type="PANTHER" id="PTHR11693:SF22">
    <property type="entry name" value="ATP SYNTHASE SUBUNIT GAMMA, MITOCHONDRIAL"/>
    <property type="match status" value="1"/>
</dbReference>
<keyword evidence="5 10" id="KW-0375">Hydrogen ion transport</keyword>
<dbReference type="GO" id="GO:0042777">
    <property type="term" value="P:proton motive force-driven plasma membrane ATP synthesis"/>
    <property type="evidence" value="ECO:0007669"/>
    <property type="project" value="UniProtKB-UniRule"/>
</dbReference>
<dbReference type="PRINTS" id="PR00126">
    <property type="entry name" value="ATPASEGAMMA"/>
</dbReference>
<evidence type="ECO:0000256" key="1">
    <source>
        <dbReference type="ARBA" id="ARBA00003456"/>
    </source>
</evidence>
<evidence type="ECO:0000256" key="2">
    <source>
        <dbReference type="ARBA" id="ARBA00004170"/>
    </source>
</evidence>
<organism evidence="11 12">
    <name type="scientific">Candidatus Ordinivivax streblomastigis</name>
    <dbReference type="NCBI Taxonomy" id="2540710"/>
    <lineage>
        <taxon>Bacteria</taxon>
        <taxon>Pseudomonadati</taxon>
        <taxon>Bacteroidota</taxon>
        <taxon>Bacteroidia</taxon>
        <taxon>Bacteroidales</taxon>
        <taxon>Candidatus Ordinivivax</taxon>
    </lineage>
</organism>
<dbReference type="Gene3D" id="1.10.287.80">
    <property type="entry name" value="ATP synthase, gamma subunit, helix hairpin domain"/>
    <property type="match status" value="2"/>
</dbReference>
<comment type="similarity">
    <text evidence="3 10">Belongs to the ATPase gamma chain family.</text>
</comment>
<sequence length="291" mass="32158">MASLKEIKGRIASVKSTQKITSAMKMVASAKLRKAQQQIDSFLPYQQKLNEMLTSFLSSVTDFESNLAEVREVKRVAIVVLSSNSSLCGAFNSNVVKLLKETLAKYKHLNSNDIEIYPIGKKVEDTVRKMNLPAQIKGSYIELMDKPHFEGAKQVANELISGFSQKKIDKVELLYNHSKTTAIQIPTVEQYLPVRLEAQPAGHAIQTDYLIEPDKNVILSSLIPRSLHSKIYAVLLDSAAAEQGARVVAMQIATDNAGEILDGLTIQYNKQRQQAITSELLDIIGGSEALK</sequence>
<evidence type="ECO:0000256" key="7">
    <source>
        <dbReference type="ARBA" id="ARBA00023136"/>
    </source>
</evidence>
<dbReference type="InterPro" id="IPR035968">
    <property type="entry name" value="ATP_synth_F1_ATPase_gsu"/>
</dbReference>
<evidence type="ECO:0000313" key="12">
    <source>
        <dbReference type="Proteomes" id="UP000324575"/>
    </source>
</evidence>
<evidence type="ECO:0000256" key="9">
    <source>
        <dbReference type="ARBA" id="ARBA00023310"/>
    </source>
</evidence>
<dbReference type="SUPFAM" id="SSF52943">
    <property type="entry name" value="ATP synthase (F1-ATPase), gamma subunit"/>
    <property type="match status" value="1"/>
</dbReference>
<evidence type="ECO:0000256" key="6">
    <source>
        <dbReference type="ARBA" id="ARBA00023065"/>
    </source>
</evidence>
<comment type="subunit">
    <text evidence="10">F-type ATPases have 2 components, CF(1) - the catalytic core - and CF(0) - the membrane proton channel. CF(1) has five subunits: alpha(3), beta(3), gamma(1), delta(1), epsilon(1). CF(0) has three main subunits: a, b and c.</text>
</comment>
<keyword evidence="9 10" id="KW-0066">ATP synthesis</keyword>
<name>A0A5M8P164_9BACT</name>
<keyword evidence="8 10" id="KW-0139">CF(1)</keyword>
<dbReference type="NCBIfam" id="TIGR01146">
    <property type="entry name" value="ATPsyn_F1gamma"/>
    <property type="match status" value="1"/>
</dbReference>
<keyword evidence="6 10" id="KW-0406">Ion transport</keyword>
<dbReference type="NCBIfam" id="NF009959">
    <property type="entry name" value="PRK13426.1"/>
    <property type="match status" value="1"/>
</dbReference>
<protein>
    <recommendedName>
        <fullName evidence="10">ATP synthase gamma chain</fullName>
    </recommendedName>
    <alternativeName>
        <fullName evidence="10">ATP synthase F1 sector gamma subunit</fullName>
    </alternativeName>
    <alternativeName>
        <fullName evidence="10">F-ATPase gamma subunit</fullName>
    </alternativeName>
</protein>
<evidence type="ECO:0000256" key="8">
    <source>
        <dbReference type="ARBA" id="ARBA00023196"/>
    </source>
</evidence>
<dbReference type="Pfam" id="PF00231">
    <property type="entry name" value="ATP-synt"/>
    <property type="match status" value="1"/>
</dbReference>
<comment type="caution">
    <text evidence="11">The sequence shown here is derived from an EMBL/GenBank/DDBJ whole genome shotgun (WGS) entry which is preliminary data.</text>
</comment>
<evidence type="ECO:0000256" key="3">
    <source>
        <dbReference type="ARBA" id="ARBA00007681"/>
    </source>
</evidence>
<dbReference type="Proteomes" id="UP000324575">
    <property type="component" value="Unassembled WGS sequence"/>
</dbReference>
<dbReference type="Gene3D" id="3.40.1380.10">
    <property type="match status" value="1"/>
</dbReference>
<accession>A0A5M8P164</accession>
<evidence type="ECO:0000256" key="10">
    <source>
        <dbReference type="HAMAP-Rule" id="MF_00815"/>
    </source>
</evidence>
<keyword evidence="10" id="KW-1003">Cell membrane</keyword>
<evidence type="ECO:0000313" key="11">
    <source>
        <dbReference type="EMBL" id="KAA6302167.1"/>
    </source>
</evidence>
<comment type="subcellular location">
    <subcellularLocation>
        <location evidence="10">Cell membrane</location>
        <topology evidence="10">Peripheral membrane protein</topology>
    </subcellularLocation>
    <subcellularLocation>
        <location evidence="2">Membrane</location>
        <topology evidence="2">Peripheral membrane protein</topology>
    </subcellularLocation>
</comment>
<dbReference type="InterPro" id="IPR000131">
    <property type="entry name" value="ATP_synth_F1_gsu"/>
</dbReference>
<comment type="function">
    <text evidence="1 10">Produces ATP from ADP in the presence of a proton gradient across the membrane. The gamma chain is believed to be important in regulating ATPase activity and the flow of protons through the CF(0) complex.</text>
</comment>
<proteinExistence type="inferred from homology"/>